<proteinExistence type="predicted"/>
<comment type="caution">
    <text evidence="1">The sequence shown here is derived from an EMBL/GenBank/DDBJ whole genome shotgun (WGS) entry which is preliminary data.</text>
</comment>
<evidence type="ECO:0000313" key="2">
    <source>
        <dbReference type="Proteomes" id="UP001603857"/>
    </source>
</evidence>
<dbReference type="Proteomes" id="UP001603857">
    <property type="component" value="Unassembled WGS sequence"/>
</dbReference>
<sequence length="128" mass="14599">MAKEVGMQYKLRTKTPTELAVATARHVWANVSHRPNCGSYVHSTSPNVSTDHALHPARLLISQSLLRDPPRPLLSPRHTLTATWFNKLNISETMEQIIVEKNESIEKVMDCIKTGEREAKRRLLIRFS</sequence>
<gene>
    <name evidence="1" type="ORF">Fmac_004944</name>
</gene>
<protein>
    <submittedName>
        <fullName evidence="1">Uncharacterized protein</fullName>
    </submittedName>
</protein>
<reference evidence="1 2" key="1">
    <citation type="submission" date="2024-08" db="EMBL/GenBank/DDBJ databases">
        <title>Insights into the chromosomal genome structure of Flemingia macrophylla.</title>
        <authorList>
            <person name="Ding Y."/>
            <person name="Zhao Y."/>
            <person name="Bi W."/>
            <person name="Wu M."/>
            <person name="Zhao G."/>
            <person name="Gong Y."/>
            <person name="Li W."/>
            <person name="Zhang P."/>
        </authorList>
    </citation>
    <scope>NUCLEOTIDE SEQUENCE [LARGE SCALE GENOMIC DNA]</scope>
    <source>
        <strain evidence="1">DYQJB</strain>
        <tissue evidence="1">Leaf</tissue>
    </source>
</reference>
<organism evidence="1 2">
    <name type="scientific">Flemingia macrophylla</name>
    <dbReference type="NCBI Taxonomy" id="520843"/>
    <lineage>
        <taxon>Eukaryota</taxon>
        <taxon>Viridiplantae</taxon>
        <taxon>Streptophyta</taxon>
        <taxon>Embryophyta</taxon>
        <taxon>Tracheophyta</taxon>
        <taxon>Spermatophyta</taxon>
        <taxon>Magnoliopsida</taxon>
        <taxon>eudicotyledons</taxon>
        <taxon>Gunneridae</taxon>
        <taxon>Pentapetalae</taxon>
        <taxon>rosids</taxon>
        <taxon>fabids</taxon>
        <taxon>Fabales</taxon>
        <taxon>Fabaceae</taxon>
        <taxon>Papilionoideae</taxon>
        <taxon>50 kb inversion clade</taxon>
        <taxon>NPAAA clade</taxon>
        <taxon>indigoferoid/millettioid clade</taxon>
        <taxon>Phaseoleae</taxon>
        <taxon>Flemingia</taxon>
    </lineage>
</organism>
<accession>A0ABD1N6C4</accession>
<dbReference type="EMBL" id="JBGMDY010000002">
    <property type="protein sequence ID" value="KAL2343659.1"/>
    <property type="molecule type" value="Genomic_DNA"/>
</dbReference>
<name>A0ABD1N6C4_9FABA</name>
<evidence type="ECO:0000313" key="1">
    <source>
        <dbReference type="EMBL" id="KAL2343659.1"/>
    </source>
</evidence>
<keyword evidence="2" id="KW-1185">Reference proteome</keyword>
<dbReference type="AlphaFoldDB" id="A0ABD1N6C4"/>